<evidence type="ECO:0000256" key="2">
    <source>
        <dbReference type="ARBA" id="ARBA00022679"/>
    </source>
</evidence>
<accession>A0A3R9EUT0</accession>
<comment type="caution">
    <text evidence="7">The sequence shown here is derived from an EMBL/GenBank/DDBJ whole genome shotgun (WGS) entry which is preliminary data.</text>
</comment>
<keyword evidence="3" id="KW-0547">Nucleotide-binding</keyword>
<organism evidence="7 8">
    <name type="scientific">Atlantibacter subterraneus</name>
    <dbReference type="NCBI Taxonomy" id="255519"/>
    <lineage>
        <taxon>Bacteria</taxon>
        <taxon>Pseudomonadati</taxon>
        <taxon>Pseudomonadota</taxon>
        <taxon>Gammaproteobacteria</taxon>
        <taxon>Enterobacterales</taxon>
        <taxon>Enterobacteriaceae</taxon>
        <taxon>Atlantibacter</taxon>
    </lineage>
</organism>
<dbReference type="NCBIfam" id="NF004398">
    <property type="entry name" value="PRK05756.1"/>
    <property type="match status" value="1"/>
</dbReference>
<dbReference type="AlphaFoldDB" id="A0A3R9EUT0"/>
<dbReference type="InterPro" id="IPR029056">
    <property type="entry name" value="Ribokinase-like"/>
</dbReference>
<evidence type="ECO:0000259" key="6">
    <source>
        <dbReference type="Pfam" id="PF08543"/>
    </source>
</evidence>
<dbReference type="GO" id="GO:0008478">
    <property type="term" value="F:pyridoxal kinase activity"/>
    <property type="evidence" value="ECO:0007669"/>
    <property type="project" value="UniProtKB-EC"/>
</dbReference>
<keyword evidence="5" id="KW-0067">ATP-binding</keyword>
<evidence type="ECO:0000313" key="7">
    <source>
        <dbReference type="EMBL" id="RSE22349.1"/>
    </source>
</evidence>
<keyword evidence="2 7" id="KW-0808">Transferase</keyword>
<evidence type="ECO:0000256" key="3">
    <source>
        <dbReference type="ARBA" id="ARBA00022741"/>
    </source>
</evidence>
<evidence type="ECO:0000256" key="4">
    <source>
        <dbReference type="ARBA" id="ARBA00022777"/>
    </source>
</evidence>
<evidence type="ECO:0000256" key="1">
    <source>
        <dbReference type="ARBA" id="ARBA00012104"/>
    </source>
</evidence>
<dbReference type="EMBL" id="RHXB01000018">
    <property type="protein sequence ID" value="RSE22349.1"/>
    <property type="molecule type" value="Genomic_DNA"/>
</dbReference>
<dbReference type="NCBIfam" id="TIGR00687">
    <property type="entry name" value="pyridox_kin"/>
    <property type="match status" value="1"/>
</dbReference>
<dbReference type="Gene3D" id="3.40.1190.20">
    <property type="match status" value="1"/>
</dbReference>
<proteinExistence type="predicted"/>
<feature type="domain" description="Pyridoxamine kinase/Phosphomethylpyrimidine kinase" evidence="6">
    <location>
        <begin position="74"/>
        <end position="260"/>
    </location>
</feature>
<dbReference type="SUPFAM" id="SSF53613">
    <property type="entry name" value="Ribokinase-like"/>
    <property type="match status" value="1"/>
</dbReference>
<dbReference type="GO" id="GO:0005829">
    <property type="term" value="C:cytosol"/>
    <property type="evidence" value="ECO:0007669"/>
    <property type="project" value="TreeGrafter"/>
</dbReference>
<sequence>MKNVLSIQSSVVYGYAGNKAAVLPMQLLGIDVWPFHTVQFSNHTQYGHWQGMALPPGQLTHVIAGLEQNDKLPECDAVLSGYLGDSRQCEEVALAVNQVRRYNPKALYFCDPVMGHPAKGCVVANGVDTFFKNEAIALADVMGPNLHELEILSGKSLNTFDEVVYAAQQLVAQGVSKVLVKHLGKCAKDPATFEMLLVTGRQVLHIARPLYLFPKQPVGVGDLTCSVLLAGLLNGFDDITALEYSANIVDAVMRHTWQRESYELELIESRHFIMNPVIRYAAMKL</sequence>
<dbReference type="PANTHER" id="PTHR10534">
    <property type="entry name" value="PYRIDOXAL KINASE"/>
    <property type="match status" value="1"/>
</dbReference>
<protein>
    <recommendedName>
        <fullName evidence="1">pyridoxal kinase</fullName>
        <ecNumber evidence="1">2.7.1.35</ecNumber>
    </recommendedName>
</protein>
<evidence type="ECO:0000313" key="8">
    <source>
        <dbReference type="Proteomes" id="UP000275331"/>
    </source>
</evidence>
<dbReference type="GO" id="GO:0005524">
    <property type="term" value="F:ATP binding"/>
    <property type="evidence" value="ECO:0007669"/>
    <property type="project" value="UniProtKB-KW"/>
</dbReference>
<dbReference type="Proteomes" id="UP000275331">
    <property type="component" value="Unassembled WGS sequence"/>
</dbReference>
<keyword evidence="4 7" id="KW-0418">Kinase</keyword>
<evidence type="ECO:0000256" key="5">
    <source>
        <dbReference type="ARBA" id="ARBA00022840"/>
    </source>
</evidence>
<dbReference type="InterPro" id="IPR013749">
    <property type="entry name" value="PM/HMP-P_kinase-1"/>
</dbReference>
<dbReference type="OrthoDB" id="9800808at2"/>
<reference evidence="7 8" key="1">
    <citation type="submission" date="2018-10" db="EMBL/GenBank/DDBJ databases">
        <title>Transmission dynamics of multidrug resistant bacteria on intensive care unit surfaces.</title>
        <authorList>
            <person name="D'Souza A.W."/>
            <person name="Potter R.F."/>
            <person name="Wallace M."/>
            <person name="Shupe A."/>
            <person name="Patel S."/>
            <person name="Sun S."/>
            <person name="Gul D."/>
            <person name="Kwon J.H."/>
            <person name="Andleeb S."/>
            <person name="Burnham C.-A.D."/>
            <person name="Dantas G."/>
        </authorList>
    </citation>
    <scope>NUCLEOTIDE SEQUENCE [LARGE SCALE GENOMIC DNA]</scope>
    <source>
        <strain evidence="7 8">AS_373</strain>
    </source>
</reference>
<dbReference type="EC" id="2.7.1.35" evidence="1"/>
<name>A0A3R9EUT0_9ENTR</name>
<dbReference type="PANTHER" id="PTHR10534:SF2">
    <property type="entry name" value="PYRIDOXAL KINASE"/>
    <property type="match status" value="1"/>
</dbReference>
<dbReference type="CDD" id="cd01173">
    <property type="entry name" value="pyridoxal_pyridoxamine_kinase"/>
    <property type="match status" value="1"/>
</dbReference>
<gene>
    <name evidence="7" type="primary">pdxY</name>
    <name evidence="7" type="ORF">EGT71_21145</name>
</gene>
<dbReference type="RefSeq" id="WP_125295311.1">
    <property type="nucleotide sequence ID" value="NZ_JAPTZM010000005.1"/>
</dbReference>
<dbReference type="InterPro" id="IPR004625">
    <property type="entry name" value="PyrdxlKinase"/>
</dbReference>
<dbReference type="GO" id="GO:0009443">
    <property type="term" value="P:pyridoxal 5'-phosphate salvage"/>
    <property type="evidence" value="ECO:0007669"/>
    <property type="project" value="InterPro"/>
</dbReference>
<dbReference type="Pfam" id="PF08543">
    <property type="entry name" value="Phos_pyr_kin"/>
    <property type="match status" value="1"/>
</dbReference>